<dbReference type="NCBIfam" id="TIGR00256">
    <property type="entry name" value="D-aminoacyl-tRNA deacylase"/>
    <property type="match status" value="1"/>
</dbReference>
<feature type="compositionally biased region" description="Basic and acidic residues" evidence="16">
    <location>
        <begin position="150"/>
        <end position="159"/>
    </location>
</feature>
<dbReference type="PANTHER" id="PTHR11071">
    <property type="entry name" value="PEPTIDYL-PROLYL CIS-TRANS ISOMERASE"/>
    <property type="match status" value="1"/>
</dbReference>
<name>A0AAN6MT91_9PEZI</name>
<dbReference type="GO" id="GO:0051082">
    <property type="term" value="F:unfolded protein binding"/>
    <property type="evidence" value="ECO:0007669"/>
    <property type="project" value="UniProtKB-ARBA"/>
</dbReference>
<keyword evidence="10" id="KW-0697">Rotamase</keyword>
<evidence type="ECO:0000256" key="12">
    <source>
        <dbReference type="ARBA" id="ARBA00047676"/>
    </source>
</evidence>
<dbReference type="Gene3D" id="3.50.80.10">
    <property type="entry name" value="D-tyrosyl-tRNA(Tyr) deacylase"/>
    <property type="match status" value="1"/>
</dbReference>
<keyword evidence="15" id="KW-0378">Hydrolase</keyword>
<evidence type="ECO:0000256" key="9">
    <source>
        <dbReference type="ARBA" id="ARBA00022803"/>
    </source>
</evidence>
<evidence type="ECO:0000256" key="8">
    <source>
        <dbReference type="ARBA" id="ARBA00022737"/>
    </source>
</evidence>
<comment type="catalytic activity">
    <reaction evidence="13">
        <text>a D-aminoacyl-tRNA + H2O = a tRNA + a D-alpha-amino acid + H(+)</text>
        <dbReference type="Rhea" id="RHEA:13953"/>
        <dbReference type="Rhea" id="RHEA-COMP:10123"/>
        <dbReference type="Rhea" id="RHEA-COMP:10124"/>
        <dbReference type="ChEBI" id="CHEBI:15377"/>
        <dbReference type="ChEBI" id="CHEBI:15378"/>
        <dbReference type="ChEBI" id="CHEBI:59871"/>
        <dbReference type="ChEBI" id="CHEBI:78442"/>
        <dbReference type="ChEBI" id="CHEBI:79333"/>
        <dbReference type="EC" id="3.1.1.96"/>
    </reaction>
</comment>
<dbReference type="Proteomes" id="UP001303889">
    <property type="component" value="Unassembled WGS sequence"/>
</dbReference>
<dbReference type="Pfam" id="PF00160">
    <property type="entry name" value="Pro_isomerase"/>
    <property type="match status" value="1"/>
</dbReference>
<dbReference type="PANTHER" id="PTHR11071:SF561">
    <property type="entry name" value="PEPTIDYL-PROLYL CIS-TRANS ISOMERASE D-RELATED"/>
    <property type="match status" value="1"/>
</dbReference>
<dbReference type="Gene3D" id="1.25.40.10">
    <property type="entry name" value="Tetratricopeptide repeat domain"/>
    <property type="match status" value="1"/>
</dbReference>
<dbReference type="InterPro" id="IPR003732">
    <property type="entry name" value="Daa-tRNA_deacyls_DTD"/>
</dbReference>
<dbReference type="InterPro" id="IPR023509">
    <property type="entry name" value="DTD-like_sf"/>
</dbReference>
<dbReference type="GO" id="GO:0000049">
    <property type="term" value="F:tRNA binding"/>
    <property type="evidence" value="ECO:0007669"/>
    <property type="project" value="UniProtKB-KW"/>
</dbReference>
<keyword evidence="7 15" id="KW-0963">Cytoplasm</keyword>
<dbReference type="SUPFAM" id="SSF48452">
    <property type="entry name" value="TPR-like"/>
    <property type="match status" value="1"/>
</dbReference>
<dbReference type="GO" id="GO:0005737">
    <property type="term" value="C:cytoplasm"/>
    <property type="evidence" value="ECO:0007669"/>
    <property type="project" value="UniProtKB-SubCell"/>
</dbReference>
<comment type="caution">
    <text evidence="18">The sequence shown here is derived from an EMBL/GenBank/DDBJ whole genome shotgun (WGS) entry which is preliminary data.</text>
</comment>
<dbReference type="GO" id="GO:0051499">
    <property type="term" value="F:D-aminoacyl-tRNA deacylase activity"/>
    <property type="evidence" value="ECO:0007669"/>
    <property type="project" value="UniProtKB-EC"/>
</dbReference>
<reference evidence="18" key="2">
    <citation type="submission" date="2023-05" db="EMBL/GenBank/DDBJ databases">
        <authorList>
            <consortium name="Lawrence Berkeley National Laboratory"/>
            <person name="Steindorff A."/>
            <person name="Hensen N."/>
            <person name="Bonometti L."/>
            <person name="Westerberg I."/>
            <person name="Brannstrom I.O."/>
            <person name="Guillou S."/>
            <person name="Cros-Aarteil S."/>
            <person name="Calhoun S."/>
            <person name="Haridas S."/>
            <person name="Kuo A."/>
            <person name="Mondo S."/>
            <person name="Pangilinan J."/>
            <person name="Riley R."/>
            <person name="Labutti K."/>
            <person name="Andreopoulos B."/>
            <person name="Lipzen A."/>
            <person name="Chen C."/>
            <person name="Yanf M."/>
            <person name="Daum C."/>
            <person name="Ng V."/>
            <person name="Clum A."/>
            <person name="Ohm R."/>
            <person name="Martin F."/>
            <person name="Silar P."/>
            <person name="Natvig D."/>
            <person name="Lalanne C."/>
            <person name="Gautier V."/>
            <person name="Ament-Velasquez S.L."/>
            <person name="Kruys A."/>
            <person name="Hutchinson M.I."/>
            <person name="Powell A.J."/>
            <person name="Barry K."/>
            <person name="Miller A.N."/>
            <person name="Grigoriev I.V."/>
            <person name="Debuchy R."/>
            <person name="Gladieux P."/>
            <person name="Thoren M.H."/>
            <person name="Johannesson H."/>
        </authorList>
    </citation>
    <scope>NUCLEOTIDE SEQUENCE</scope>
    <source>
        <strain evidence="18">CBS 103.79</strain>
    </source>
</reference>
<comment type="similarity">
    <text evidence="4 15">Belongs to the DTD family.</text>
</comment>
<proteinExistence type="inferred from homology"/>
<keyword evidence="11" id="KW-0413">Isomerase</keyword>
<protein>
    <recommendedName>
        <fullName evidence="6 15">D-aminoacyl-tRNA deacylase</fullName>
        <ecNumber evidence="15">3.1.1.96</ecNumber>
    </recommendedName>
</protein>
<dbReference type="Pfam" id="PF02580">
    <property type="entry name" value="Tyr_Deacylase"/>
    <property type="match status" value="1"/>
</dbReference>
<evidence type="ECO:0000256" key="5">
    <source>
        <dbReference type="ARBA" id="ARBA00010898"/>
    </source>
</evidence>
<dbReference type="GO" id="GO:0042026">
    <property type="term" value="P:protein refolding"/>
    <property type="evidence" value="ECO:0007669"/>
    <property type="project" value="UniProtKB-ARBA"/>
</dbReference>
<dbReference type="EMBL" id="MU855320">
    <property type="protein sequence ID" value="KAK3906721.1"/>
    <property type="molecule type" value="Genomic_DNA"/>
</dbReference>
<dbReference type="AlphaFoldDB" id="A0AAN6MT91"/>
<evidence type="ECO:0000256" key="16">
    <source>
        <dbReference type="SAM" id="MobiDB-lite"/>
    </source>
</evidence>
<evidence type="ECO:0000256" key="10">
    <source>
        <dbReference type="ARBA" id="ARBA00023110"/>
    </source>
</evidence>
<dbReference type="InterPro" id="IPR029000">
    <property type="entry name" value="Cyclophilin-like_dom_sf"/>
</dbReference>
<dbReference type="InterPro" id="IPR020892">
    <property type="entry name" value="Cyclophilin-type_PPIase_CS"/>
</dbReference>
<evidence type="ECO:0000256" key="3">
    <source>
        <dbReference type="ARBA" id="ARBA00004496"/>
    </source>
</evidence>
<accession>A0AAN6MT91</accession>
<evidence type="ECO:0000256" key="6">
    <source>
        <dbReference type="ARBA" id="ARBA00020007"/>
    </source>
</evidence>
<dbReference type="FunFam" id="1.25.40.10:FF:000029">
    <property type="entry name" value="peptidyl-prolyl cis-trans isomerase D"/>
    <property type="match status" value="1"/>
</dbReference>
<keyword evidence="19" id="KW-1185">Reference proteome</keyword>
<dbReference type="FunFam" id="2.40.100.10:FF:000009">
    <property type="entry name" value="Peptidyl-prolyl cis-trans isomerase D"/>
    <property type="match status" value="1"/>
</dbReference>
<evidence type="ECO:0000256" key="1">
    <source>
        <dbReference type="ARBA" id="ARBA00000971"/>
    </source>
</evidence>
<dbReference type="HAMAP" id="MF_00518">
    <property type="entry name" value="Deacylase_Dtd"/>
    <property type="match status" value="1"/>
</dbReference>
<sequence>MKAILQRVLSASVTVDQKTVSVIGKGVLVFAAMAPGDTEKEADSLAAKVLKLKLWDDESGGRWKKNVQDIDGEVLCVSQFTLLASTKKGSKPDFHGAMGGEEAKRLYEYFYSKVQEGYTADKVKNGVFQAMMQVALVNDGPVTLELAAHPKQEKEEKKTTAGASTGNVNRDEHTKYRRWESPGVTFGRLITSPYIMSANETKAARSRVFFDITIGGKPAGRVTFELYNDVVPKTAENFRALCTGEKGVGKVGKPLHFKGSIFHRVIKQFMIQGGDFTAGNGTGGESIYGAKFADENFDLKHDRPFLLSMANAGPGTNGSQFFVTTVATPHLDGKHVVFGEVLSGKSVVRQIENMRTQSDKPVKDAVIADCGELSPSEAVGADTKAPDAYGDEYEDFPEDQTVGGEVLSASQILKIAAACKDFGNKAFKASDLSVALDKYQKGLRYLNEDPDTDKEPADTKDQIDALRVGLNSNAALMNLKLGAWDETVRSADSALAVSSISDKDKAKVLYRRGFALVRLKDEEAALESLEQAKKLAPEDAAINAELVAVRKVAAARAAKEKAAYKKFFS</sequence>
<dbReference type="InterPro" id="IPR019734">
    <property type="entry name" value="TPR_rpt"/>
</dbReference>
<dbReference type="Gene3D" id="2.40.100.10">
    <property type="entry name" value="Cyclophilin-like"/>
    <property type="match status" value="1"/>
</dbReference>
<comment type="function">
    <text evidence="2">PPIases accelerate the folding of proteins. It catalyzes the cis-trans isomerization of proline imidic peptide bonds in oligopeptides.</text>
</comment>
<evidence type="ECO:0000256" key="11">
    <source>
        <dbReference type="ARBA" id="ARBA00023235"/>
    </source>
</evidence>
<evidence type="ECO:0000256" key="7">
    <source>
        <dbReference type="ARBA" id="ARBA00022490"/>
    </source>
</evidence>
<dbReference type="EC" id="3.1.1.96" evidence="15"/>
<comment type="subcellular location">
    <subcellularLocation>
        <location evidence="3 15">Cytoplasm</location>
    </subcellularLocation>
</comment>
<reference evidence="18" key="1">
    <citation type="journal article" date="2023" name="Mol. Phylogenet. Evol.">
        <title>Genome-scale phylogeny and comparative genomics of the fungal order Sordariales.</title>
        <authorList>
            <person name="Hensen N."/>
            <person name="Bonometti L."/>
            <person name="Westerberg I."/>
            <person name="Brannstrom I.O."/>
            <person name="Guillou S."/>
            <person name="Cros-Aarteil S."/>
            <person name="Calhoun S."/>
            <person name="Haridas S."/>
            <person name="Kuo A."/>
            <person name="Mondo S."/>
            <person name="Pangilinan J."/>
            <person name="Riley R."/>
            <person name="LaButti K."/>
            <person name="Andreopoulos B."/>
            <person name="Lipzen A."/>
            <person name="Chen C."/>
            <person name="Yan M."/>
            <person name="Daum C."/>
            <person name="Ng V."/>
            <person name="Clum A."/>
            <person name="Steindorff A."/>
            <person name="Ohm R.A."/>
            <person name="Martin F."/>
            <person name="Silar P."/>
            <person name="Natvig D.O."/>
            <person name="Lalanne C."/>
            <person name="Gautier V."/>
            <person name="Ament-Velasquez S.L."/>
            <person name="Kruys A."/>
            <person name="Hutchinson M.I."/>
            <person name="Powell A.J."/>
            <person name="Barry K."/>
            <person name="Miller A.N."/>
            <person name="Grigoriev I.V."/>
            <person name="Debuchy R."/>
            <person name="Gladieux P."/>
            <person name="Hiltunen Thoren M."/>
            <person name="Johannesson H."/>
        </authorList>
    </citation>
    <scope>NUCLEOTIDE SEQUENCE</scope>
    <source>
        <strain evidence="18">CBS 103.79</strain>
    </source>
</reference>
<evidence type="ECO:0000256" key="15">
    <source>
        <dbReference type="RuleBase" id="RU003470"/>
    </source>
</evidence>
<dbReference type="InterPro" id="IPR011990">
    <property type="entry name" value="TPR-like_helical_dom_sf"/>
</dbReference>
<evidence type="ECO:0000256" key="2">
    <source>
        <dbReference type="ARBA" id="ARBA00002388"/>
    </source>
</evidence>
<keyword evidence="15" id="KW-0820">tRNA-binding</keyword>
<dbReference type="GO" id="GO:0003755">
    <property type="term" value="F:peptidyl-prolyl cis-trans isomerase activity"/>
    <property type="evidence" value="ECO:0007669"/>
    <property type="project" value="UniProtKB-KW"/>
</dbReference>
<dbReference type="PROSITE" id="PS50072">
    <property type="entry name" value="CSA_PPIASE_2"/>
    <property type="match status" value="1"/>
</dbReference>
<feature type="repeat" description="TPR" evidence="14">
    <location>
        <begin position="506"/>
        <end position="539"/>
    </location>
</feature>
<feature type="region of interest" description="Disordered" evidence="16">
    <location>
        <begin position="150"/>
        <end position="176"/>
    </location>
</feature>
<keyword evidence="9 14" id="KW-0802">TPR repeat</keyword>
<organism evidence="18 19">
    <name type="scientific">Staphylotrichum tortipilum</name>
    <dbReference type="NCBI Taxonomy" id="2831512"/>
    <lineage>
        <taxon>Eukaryota</taxon>
        <taxon>Fungi</taxon>
        <taxon>Dikarya</taxon>
        <taxon>Ascomycota</taxon>
        <taxon>Pezizomycotina</taxon>
        <taxon>Sordariomycetes</taxon>
        <taxon>Sordariomycetidae</taxon>
        <taxon>Sordariales</taxon>
        <taxon>Chaetomiaceae</taxon>
        <taxon>Staphylotrichum</taxon>
    </lineage>
</organism>
<keyword evidence="8" id="KW-0677">Repeat</keyword>
<dbReference type="CDD" id="cd01926">
    <property type="entry name" value="cyclophilin_ABH_like"/>
    <property type="match status" value="1"/>
</dbReference>
<dbReference type="SUPFAM" id="SSF50891">
    <property type="entry name" value="Cyclophilin-like"/>
    <property type="match status" value="1"/>
</dbReference>
<dbReference type="InterPro" id="IPR002130">
    <property type="entry name" value="Cyclophilin-type_PPIase_dom"/>
</dbReference>
<dbReference type="SUPFAM" id="SSF69500">
    <property type="entry name" value="DTD-like"/>
    <property type="match status" value="1"/>
</dbReference>
<evidence type="ECO:0000313" key="19">
    <source>
        <dbReference type="Proteomes" id="UP001303889"/>
    </source>
</evidence>
<evidence type="ECO:0000256" key="13">
    <source>
        <dbReference type="ARBA" id="ARBA00048018"/>
    </source>
</evidence>
<evidence type="ECO:0000259" key="17">
    <source>
        <dbReference type="PROSITE" id="PS50072"/>
    </source>
</evidence>
<comment type="catalytic activity">
    <reaction evidence="12">
        <text>glycyl-tRNA(Ala) + H2O = tRNA(Ala) + glycine + H(+)</text>
        <dbReference type="Rhea" id="RHEA:53744"/>
        <dbReference type="Rhea" id="RHEA-COMP:9657"/>
        <dbReference type="Rhea" id="RHEA-COMP:13640"/>
        <dbReference type="ChEBI" id="CHEBI:15377"/>
        <dbReference type="ChEBI" id="CHEBI:15378"/>
        <dbReference type="ChEBI" id="CHEBI:57305"/>
        <dbReference type="ChEBI" id="CHEBI:78442"/>
        <dbReference type="ChEBI" id="CHEBI:78522"/>
        <dbReference type="EC" id="3.1.1.96"/>
    </reaction>
</comment>
<feature type="domain" description="PPIase cyclophilin-type" evidence="17">
    <location>
        <begin position="209"/>
        <end position="372"/>
    </location>
</feature>
<keyword evidence="15" id="KW-0694">RNA-binding</keyword>
<dbReference type="PROSITE" id="PS00170">
    <property type="entry name" value="CSA_PPIASE_1"/>
    <property type="match status" value="1"/>
</dbReference>
<evidence type="ECO:0000313" key="18">
    <source>
        <dbReference type="EMBL" id="KAK3906721.1"/>
    </source>
</evidence>
<comment type="catalytic activity">
    <reaction evidence="1">
        <text>[protein]-peptidylproline (omega=180) = [protein]-peptidylproline (omega=0)</text>
        <dbReference type="Rhea" id="RHEA:16237"/>
        <dbReference type="Rhea" id="RHEA-COMP:10747"/>
        <dbReference type="Rhea" id="RHEA-COMP:10748"/>
        <dbReference type="ChEBI" id="CHEBI:83833"/>
        <dbReference type="ChEBI" id="CHEBI:83834"/>
        <dbReference type="EC" id="5.2.1.8"/>
    </reaction>
</comment>
<evidence type="ECO:0000256" key="14">
    <source>
        <dbReference type="PROSITE-ProRule" id="PRU00339"/>
    </source>
</evidence>
<dbReference type="PROSITE" id="PS50005">
    <property type="entry name" value="TPR"/>
    <property type="match status" value="1"/>
</dbReference>
<dbReference type="PRINTS" id="PR00153">
    <property type="entry name" value="CSAPPISMRASE"/>
</dbReference>
<dbReference type="GO" id="GO:0016018">
    <property type="term" value="F:cyclosporin A binding"/>
    <property type="evidence" value="ECO:0007669"/>
    <property type="project" value="TreeGrafter"/>
</dbReference>
<comment type="similarity">
    <text evidence="5">Belongs to the cyclophilin-type PPIase family. PPIase D subfamily.</text>
</comment>
<evidence type="ECO:0000256" key="4">
    <source>
        <dbReference type="ARBA" id="ARBA00009673"/>
    </source>
</evidence>
<gene>
    <name evidence="18" type="ORF">C8A05DRAFT_29374</name>
</gene>
<dbReference type="FunFam" id="3.50.80.10:FF:000001">
    <property type="entry name" value="D-aminoacyl-tRNA deacylase"/>
    <property type="match status" value="1"/>
</dbReference>
<dbReference type="SMART" id="SM00028">
    <property type="entry name" value="TPR"/>
    <property type="match status" value="2"/>
</dbReference>